<name>A0A6A6EU10_9PEZI</name>
<gene>
    <name evidence="1" type="ORF">K469DRAFT_774423</name>
</gene>
<dbReference type="PANTHER" id="PTHR10622:SF10">
    <property type="entry name" value="HET DOMAIN-CONTAINING PROTEIN"/>
    <property type="match status" value="1"/>
</dbReference>
<accession>A0A6A6EU10</accession>
<evidence type="ECO:0008006" key="3">
    <source>
        <dbReference type="Google" id="ProtNLM"/>
    </source>
</evidence>
<evidence type="ECO:0000313" key="2">
    <source>
        <dbReference type="Proteomes" id="UP000800200"/>
    </source>
</evidence>
<evidence type="ECO:0000313" key="1">
    <source>
        <dbReference type="EMBL" id="KAF2194675.1"/>
    </source>
</evidence>
<reference evidence="1" key="1">
    <citation type="journal article" date="2020" name="Stud. Mycol.">
        <title>101 Dothideomycetes genomes: a test case for predicting lifestyles and emergence of pathogens.</title>
        <authorList>
            <person name="Haridas S."/>
            <person name="Albert R."/>
            <person name="Binder M."/>
            <person name="Bloem J."/>
            <person name="Labutti K."/>
            <person name="Salamov A."/>
            <person name="Andreopoulos B."/>
            <person name="Baker S."/>
            <person name="Barry K."/>
            <person name="Bills G."/>
            <person name="Bluhm B."/>
            <person name="Cannon C."/>
            <person name="Castanera R."/>
            <person name="Culley D."/>
            <person name="Daum C."/>
            <person name="Ezra D."/>
            <person name="Gonzalez J."/>
            <person name="Henrissat B."/>
            <person name="Kuo A."/>
            <person name="Liang C."/>
            <person name="Lipzen A."/>
            <person name="Lutzoni F."/>
            <person name="Magnuson J."/>
            <person name="Mondo S."/>
            <person name="Nolan M."/>
            <person name="Ohm R."/>
            <person name="Pangilinan J."/>
            <person name="Park H.-J."/>
            <person name="Ramirez L."/>
            <person name="Alfaro M."/>
            <person name="Sun H."/>
            <person name="Tritt A."/>
            <person name="Yoshinaga Y."/>
            <person name="Zwiers L.-H."/>
            <person name="Turgeon B."/>
            <person name="Goodwin S."/>
            <person name="Spatafora J."/>
            <person name="Crous P."/>
            <person name="Grigoriev I."/>
        </authorList>
    </citation>
    <scope>NUCLEOTIDE SEQUENCE</scope>
    <source>
        <strain evidence="1">CBS 207.26</strain>
    </source>
</reference>
<organism evidence="1 2">
    <name type="scientific">Zopfia rhizophila CBS 207.26</name>
    <dbReference type="NCBI Taxonomy" id="1314779"/>
    <lineage>
        <taxon>Eukaryota</taxon>
        <taxon>Fungi</taxon>
        <taxon>Dikarya</taxon>
        <taxon>Ascomycota</taxon>
        <taxon>Pezizomycotina</taxon>
        <taxon>Dothideomycetes</taxon>
        <taxon>Dothideomycetes incertae sedis</taxon>
        <taxon>Zopfiaceae</taxon>
        <taxon>Zopfia</taxon>
    </lineage>
</organism>
<dbReference type="Proteomes" id="UP000800200">
    <property type="component" value="Unassembled WGS sequence"/>
</dbReference>
<dbReference type="PANTHER" id="PTHR10622">
    <property type="entry name" value="HET DOMAIN-CONTAINING PROTEIN"/>
    <property type="match status" value="1"/>
</dbReference>
<dbReference type="OrthoDB" id="20872at2759"/>
<dbReference type="AlphaFoldDB" id="A0A6A6EU10"/>
<sequence length="84" mass="10227">MFRWYRKATRCYVYLSDVPSPLSNTNDKFNLRSWESDLRKSKWFTQGWTLQELLAPHSVEFFSRKRKRIGDKRSLTNSRNNEYS</sequence>
<dbReference type="EMBL" id="ML994611">
    <property type="protein sequence ID" value="KAF2194675.1"/>
    <property type="molecule type" value="Genomic_DNA"/>
</dbReference>
<keyword evidence="2" id="KW-1185">Reference proteome</keyword>
<proteinExistence type="predicted"/>
<protein>
    <recommendedName>
        <fullName evidence="3">Heterokaryon incompatibility domain-containing protein</fullName>
    </recommendedName>
</protein>